<gene>
    <name evidence="3" type="primary">lacR</name>
    <name evidence="3" type="ORF">ELUCI_v1c00360</name>
</gene>
<dbReference type="RefSeq" id="WP_028126543.1">
    <property type="nucleotide sequence ID" value="NZ_PHNE01000001.1"/>
</dbReference>
<name>A0A2S5REJ3_9MOLU</name>
<dbReference type="InterPro" id="IPR037171">
    <property type="entry name" value="NagB/RpiA_transferase-like"/>
</dbReference>
<dbReference type="AlphaFoldDB" id="A0A2S5REJ3"/>
<dbReference type="InterPro" id="IPR014036">
    <property type="entry name" value="DeoR-like_C"/>
</dbReference>
<dbReference type="PANTHER" id="PTHR30363:SF4">
    <property type="entry name" value="GLYCEROL-3-PHOSPHATE REGULON REPRESSOR"/>
    <property type="match status" value="1"/>
</dbReference>
<feature type="domain" description="DeoR-like transcriptional repressor C-terminal sensor" evidence="2">
    <location>
        <begin position="81"/>
        <end position="237"/>
    </location>
</feature>
<sequence length="256" mass="29207">MDRIERRKQIIDVLKNKKQLSLKEYFLFTSEAGIVNITARRDLAFFEQKGLISLETGLIHYVGTNKAEQDRQEQINLNSFSKNKIAQYAASLLKTEDVIYVDPGTTNEFLVKNIKTPIKLLITNGLHIFNQARKNPKIKQIILIGGDFRTNTGSFVGQYAIKMLQELPRFDKGFFTANSVDENLDFYNNNQLEGEVYQMALQKSQQAIALIDGNKFKIKGDYYLVANIDAFKVFITSTQAPNKIINKVSLQKLKVV</sequence>
<protein>
    <submittedName>
        <fullName evidence="3">DeoR family transcriptional regulator, lactose phosphotransferase system repressor</fullName>
    </submittedName>
</protein>
<dbReference type="GO" id="GO:0016740">
    <property type="term" value="F:transferase activity"/>
    <property type="evidence" value="ECO:0007669"/>
    <property type="project" value="UniProtKB-KW"/>
</dbReference>
<proteinExistence type="predicted"/>
<dbReference type="InterPro" id="IPR050313">
    <property type="entry name" value="Carb_Metab_HTH_regulators"/>
</dbReference>
<reference evidence="3 4" key="1">
    <citation type="submission" date="2017-11" db="EMBL/GenBank/DDBJ databases">
        <title>Genome sequence of Entomoplasma lucivorax PIPN-2 (ATCC 49196).</title>
        <authorList>
            <person name="Lo W.-S."/>
            <person name="Gasparich G.E."/>
            <person name="Kuo C.-H."/>
        </authorList>
    </citation>
    <scope>NUCLEOTIDE SEQUENCE [LARGE SCALE GENOMIC DNA]</scope>
    <source>
        <strain evidence="3 4">PIPN-2</strain>
    </source>
</reference>
<dbReference type="SMART" id="SM01134">
    <property type="entry name" value="DeoRC"/>
    <property type="match status" value="1"/>
</dbReference>
<evidence type="ECO:0000259" key="2">
    <source>
        <dbReference type="Pfam" id="PF00455"/>
    </source>
</evidence>
<dbReference type="EMBL" id="PHNE01000001">
    <property type="protein sequence ID" value="PPE05749.1"/>
    <property type="molecule type" value="Genomic_DNA"/>
</dbReference>
<dbReference type="Proteomes" id="UP000237865">
    <property type="component" value="Unassembled WGS sequence"/>
</dbReference>
<keyword evidence="1" id="KW-0678">Repressor</keyword>
<dbReference type="Pfam" id="PF00455">
    <property type="entry name" value="DeoRC"/>
    <property type="match status" value="1"/>
</dbReference>
<dbReference type="STRING" id="1399797.GCA_000518285_00625"/>
<keyword evidence="3" id="KW-0808">Transferase</keyword>
<keyword evidence="4" id="KW-1185">Reference proteome</keyword>
<organism evidence="3 4">
    <name type="scientific">Williamsoniiplasma lucivorax</name>
    <dbReference type="NCBI Taxonomy" id="209274"/>
    <lineage>
        <taxon>Bacteria</taxon>
        <taxon>Bacillati</taxon>
        <taxon>Mycoplasmatota</taxon>
        <taxon>Mollicutes</taxon>
        <taxon>Entomoplasmatales</taxon>
        <taxon>Williamsoniiplasma</taxon>
    </lineage>
</organism>
<dbReference type="PANTHER" id="PTHR30363">
    <property type="entry name" value="HTH-TYPE TRANSCRIPTIONAL REGULATOR SRLR-RELATED"/>
    <property type="match status" value="1"/>
</dbReference>
<evidence type="ECO:0000313" key="4">
    <source>
        <dbReference type="Proteomes" id="UP000237865"/>
    </source>
</evidence>
<comment type="caution">
    <text evidence="3">The sequence shown here is derived from an EMBL/GenBank/DDBJ whole genome shotgun (WGS) entry which is preliminary data.</text>
</comment>
<dbReference type="Gene3D" id="3.40.50.1360">
    <property type="match status" value="1"/>
</dbReference>
<evidence type="ECO:0000313" key="3">
    <source>
        <dbReference type="EMBL" id="PPE05749.1"/>
    </source>
</evidence>
<dbReference type="SUPFAM" id="SSF100950">
    <property type="entry name" value="NagB/RpiA/CoA transferase-like"/>
    <property type="match status" value="1"/>
</dbReference>
<accession>A0A2S5REJ3</accession>
<evidence type="ECO:0000256" key="1">
    <source>
        <dbReference type="ARBA" id="ARBA00022491"/>
    </source>
</evidence>